<evidence type="ECO:0000313" key="3">
    <source>
        <dbReference type="Proteomes" id="UP000023152"/>
    </source>
</evidence>
<evidence type="ECO:0000313" key="2">
    <source>
        <dbReference type="EMBL" id="ETO05866.1"/>
    </source>
</evidence>
<gene>
    <name evidence="2" type="ORF">RFI_31530</name>
</gene>
<comment type="caution">
    <text evidence="2">The sequence shown here is derived from an EMBL/GenBank/DDBJ whole genome shotgun (WGS) entry which is preliminary data.</text>
</comment>
<sequence>MVKVEPFDKGKSRPKVHFKQCRKCHRLNYITRECNFKISWYQIDKGDVFLKKKEYQVILIKSNVQQQAKNSAKGQTLNGNENNNDIKNQRKGPIEKRIKERSKAAK</sequence>
<feature type="compositionally biased region" description="Polar residues" evidence="1">
    <location>
        <begin position="66"/>
        <end position="86"/>
    </location>
</feature>
<keyword evidence="3" id="KW-1185">Reference proteome</keyword>
<feature type="region of interest" description="Disordered" evidence="1">
    <location>
        <begin position="66"/>
        <end position="106"/>
    </location>
</feature>
<organism evidence="2 3">
    <name type="scientific">Reticulomyxa filosa</name>
    <dbReference type="NCBI Taxonomy" id="46433"/>
    <lineage>
        <taxon>Eukaryota</taxon>
        <taxon>Sar</taxon>
        <taxon>Rhizaria</taxon>
        <taxon>Retaria</taxon>
        <taxon>Foraminifera</taxon>
        <taxon>Monothalamids</taxon>
        <taxon>Reticulomyxidae</taxon>
        <taxon>Reticulomyxa</taxon>
    </lineage>
</organism>
<dbReference type="AlphaFoldDB" id="X6LX18"/>
<name>X6LX18_RETFI</name>
<reference evidence="2 3" key="1">
    <citation type="journal article" date="2013" name="Curr. Biol.">
        <title>The Genome of the Foraminiferan Reticulomyxa filosa.</title>
        <authorList>
            <person name="Glockner G."/>
            <person name="Hulsmann N."/>
            <person name="Schleicher M."/>
            <person name="Noegel A.A."/>
            <person name="Eichinger L."/>
            <person name="Gallinger C."/>
            <person name="Pawlowski J."/>
            <person name="Sierra R."/>
            <person name="Euteneuer U."/>
            <person name="Pillet L."/>
            <person name="Moustafa A."/>
            <person name="Platzer M."/>
            <person name="Groth M."/>
            <person name="Szafranski K."/>
            <person name="Schliwa M."/>
        </authorList>
    </citation>
    <scope>NUCLEOTIDE SEQUENCE [LARGE SCALE GENOMIC DNA]</scope>
</reference>
<dbReference type="Proteomes" id="UP000023152">
    <property type="component" value="Unassembled WGS sequence"/>
</dbReference>
<evidence type="ECO:0000256" key="1">
    <source>
        <dbReference type="SAM" id="MobiDB-lite"/>
    </source>
</evidence>
<accession>X6LX18</accession>
<proteinExistence type="predicted"/>
<dbReference type="EMBL" id="ASPP01027706">
    <property type="protein sequence ID" value="ETO05866.1"/>
    <property type="molecule type" value="Genomic_DNA"/>
</dbReference>
<feature type="compositionally biased region" description="Basic and acidic residues" evidence="1">
    <location>
        <begin position="92"/>
        <end position="106"/>
    </location>
</feature>
<protein>
    <submittedName>
        <fullName evidence="2">Uncharacterized protein</fullName>
    </submittedName>
</protein>